<evidence type="ECO:0000256" key="1">
    <source>
        <dbReference type="SAM" id="SignalP"/>
    </source>
</evidence>
<evidence type="ECO:0000313" key="2">
    <source>
        <dbReference type="EMBL" id="CDZ89082.1"/>
    </source>
</evidence>
<dbReference type="Proteomes" id="UP000042997">
    <property type="component" value="Unassembled WGS sequence"/>
</dbReference>
<accession>A0A098BLK6</accession>
<sequence>MRLAHTIPVVAAALMLGACSTTDTTADTPPPPAAVERSAAAPASTLVKVTATPTPTTTKAVTPAASPVTNNRGAIIKNVGEPFGVLRADDTKLIQMTVDRIQRITATECPNASNPYITINDPGEGFAILDLTVQTFTNPPTFPEPLSLWDWYTVDNTGRVKTEVGTDNSAMSCAMSDSQDMSNLMPNSTYSKRIIVPVATGTEYVGYEWTDGVDSAQWEWALP</sequence>
<feature type="signal peptide" evidence="1">
    <location>
        <begin position="1"/>
        <end position="26"/>
    </location>
</feature>
<dbReference type="PROSITE" id="PS51257">
    <property type="entry name" value="PROKAR_LIPOPROTEIN"/>
    <property type="match status" value="1"/>
</dbReference>
<gene>
    <name evidence="2" type="ORF">RHRU231_450249</name>
</gene>
<evidence type="ECO:0000313" key="3">
    <source>
        <dbReference type="Proteomes" id="UP000042997"/>
    </source>
</evidence>
<name>A0A098BLK6_9NOCA</name>
<organism evidence="2 3">
    <name type="scientific">Rhodococcus ruber</name>
    <dbReference type="NCBI Taxonomy" id="1830"/>
    <lineage>
        <taxon>Bacteria</taxon>
        <taxon>Bacillati</taxon>
        <taxon>Actinomycetota</taxon>
        <taxon>Actinomycetes</taxon>
        <taxon>Mycobacteriales</taxon>
        <taxon>Nocardiaceae</taxon>
        <taxon>Rhodococcus</taxon>
    </lineage>
</organism>
<dbReference type="AlphaFoldDB" id="A0A098BLK6"/>
<protein>
    <recommendedName>
        <fullName evidence="4">Lipoprotein</fullName>
    </recommendedName>
</protein>
<proteinExistence type="predicted"/>
<keyword evidence="1" id="KW-0732">Signal</keyword>
<dbReference type="EMBL" id="CCSD01000056">
    <property type="protein sequence ID" value="CDZ89082.1"/>
    <property type="molecule type" value="Genomic_DNA"/>
</dbReference>
<evidence type="ECO:0008006" key="4">
    <source>
        <dbReference type="Google" id="ProtNLM"/>
    </source>
</evidence>
<reference evidence="2 3" key="1">
    <citation type="journal article" date="2014" name="Genome Announc.">
        <title>Draft Genome Sequence of Propane- and Butane-Oxidizing Actinobacterium Rhodococcus ruber IEGM 231.</title>
        <authorList>
            <person name="Ivshina I.B."/>
            <person name="Kuyukina M.S."/>
            <person name="Krivoruchko A.V."/>
            <person name="Barbe V."/>
            <person name="Fischer C."/>
        </authorList>
    </citation>
    <scope>NUCLEOTIDE SEQUENCE [LARGE SCALE GENOMIC DNA]</scope>
</reference>
<feature type="chain" id="PRO_5001932785" description="Lipoprotein" evidence="1">
    <location>
        <begin position="27"/>
        <end position="223"/>
    </location>
</feature>